<accession>A0A7J0BJM2</accession>
<protein>
    <recommendedName>
        <fullName evidence="4">SPOR domain-containing protein</fullName>
    </recommendedName>
</protein>
<dbReference type="EMBL" id="BLVO01000013">
    <property type="protein sequence ID" value="GFM33870.1"/>
    <property type="molecule type" value="Genomic_DNA"/>
</dbReference>
<gene>
    <name evidence="2" type="ORF">DSM101010T_22350</name>
</gene>
<sequence>MRRFVTVAIMLALCITVLAGCKQAAKNVWKDTKKYYREYLNTPATLDFEPADAEPVEDRLASVYTPVGLALESFRRDMENQDQFPTEEWVQQMMTRYPWLNGIAVASPDGTVFMQKPEVSMKALNFAPLFAEDEKSGVREMRAYAENNPMGPEVYVGTPFFVNNEFKGMVVGHFDPRSLLSVCPDPARLVIIAPEGVLWSGHYIYDTTPLAKVDWKKAVESDSTDTVSNELGEFLWVSKYIGNMPLVFAATSSEFPIDPSQLNALARPEPVVEVPTVMPVPTNEAQENAASEASADQAGEVAAAPVLEAGMVQPTLNDSPGPAAPTRNAVYSVQVGAFHNPQYAEERAKLVTERGFSPCMMQLYDKQGQLWHVVEIFDSPDKVAAFKELRNFAKNAEGIEYTMGVLDAGVIERRKECR</sequence>
<organism evidence="2 3">
    <name type="scientific">Desulfovibrio subterraneus</name>
    <dbReference type="NCBI Taxonomy" id="2718620"/>
    <lineage>
        <taxon>Bacteria</taxon>
        <taxon>Pseudomonadati</taxon>
        <taxon>Thermodesulfobacteriota</taxon>
        <taxon>Desulfovibrionia</taxon>
        <taxon>Desulfovibrionales</taxon>
        <taxon>Desulfovibrionaceae</taxon>
        <taxon>Desulfovibrio</taxon>
    </lineage>
</organism>
<comment type="caution">
    <text evidence="2">The sequence shown here is derived from an EMBL/GenBank/DDBJ whole genome shotgun (WGS) entry which is preliminary data.</text>
</comment>
<feature type="signal peptide" evidence="1">
    <location>
        <begin position="1"/>
        <end position="19"/>
    </location>
</feature>
<keyword evidence="1" id="KW-0732">Signal</keyword>
<dbReference type="RefSeq" id="WP_174405522.1">
    <property type="nucleotide sequence ID" value="NZ_BLVO01000013.1"/>
</dbReference>
<keyword evidence="3" id="KW-1185">Reference proteome</keyword>
<evidence type="ECO:0000313" key="2">
    <source>
        <dbReference type="EMBL" id="GFM33870.1"/>
    </source>
</evidence>
<dbReference type="AlphaFoldDB" id="A0A7J0BJM2"/>
<reference evidence="2 3" key="1">
    <citation type="submission" date="2020-05" db="EMBL/GenBank/DDBJ databases">
        <title>Draft genome sequence of Desulfovibrio sp. strain HN2T.</title>
        <authorList>
            <person name="Ueno A."/>
            <person name="Tamazawa S."/>
            <person name="Tamamura S."/>
            <person name="Murakami T."/>
            <person name="Kiyama T."/>
            <person name="Inomata H."/>
            <person name="Amano Y."/>
            <person name="Miyakawa K."/>
            <person name="Tamaki H."/>
            <person name="Naganuma T."/>
            <person name="Kaneko K."/>
        </authorList>
    </citation>
    <scope>NUCLEOTIDE SEQUENCE [LARGE SCALE GENOMIC DNA]</scope>
    <source>
        <strain evidence="2 3">HN2</strain>
    </source>
</reference>
<dbReference type="Proteomes" id="UP000503840">
    <property type="component" value="Unassembled WGS sequence"/>
</dbReference>
<dbReference type="PROSITE" id="PS51257">
    <property type="entry name" value="PROKAR_LIPOPROTEIN"/>
    <property type="match status" value="1"/>
</dbReference>
<name>A0A7J0BJM2_9BACT</name>
<evidence type="ECO:0008006" key="4">
    <source>
        <dbReference type="Google" id="ProtNLM"/>
    </source>
</evidence>
<evidence type="ECO:0000313" key="3">
    <source>
        <dbReference type="Proteomes" id="UP000503840"/>
    </source>
</evidence>
<feature type="chain" id="PRO_5029825519" description="SPOR domain-containing protein" evidence="1">
    <location>
        <begin position="20"/>
        <end position="418"/>
    </location>
</feature>
<evidence type="ECO:0000256" key="1">
    <source>
        <dbReference type="SAM" id="SignalP"/>
    </source>
</evidence>
<proteinExistence type="predicted"/>